<comment type="caution">
    <text evidence="1">The sequence shown here is derived from an EMBL/GenBank/DDBJ whole genome shotgun (WGS) entry which is preliminary data.</text>
</comment>
<dbReference type="Proteomes" id="UP001162992">
    <property type="component" value="Chromosome 2"/>
</dbReference>
<organism evidence="1 2">
    <name type="scientific">Diphasiastrum complanatum</name>
    <name type="common">Issler's clubmoss</name>
    <name type="synonym">Lycopodium complanatum</name>
    <dbReference type="NCBI Taxonomy" id="34168"/>
    <lineage>
        <taxon>Eukaryota</taxon>
        <taxon>Viridiplantae</taxon>
        <taxon>Streptophyta</taxon>
        <taxon>Embryophyta</taxon>
        <taxon>Tracheophyta</taxon>
        <taxon>Lycopodiopsida</taxon>
        <taxon>Lycopodiales</taxon>
        <taxon>Lycopodiaceae</taxon>
        <taxon>Lycopodioideae</taxon>
        <taxon>Diphasiastrum</taxon>
    </lineage>
</organism>
<proteinExistence type="predicted"/>
<dbReference type="EMBL" id="CM055093">
    <property type="protein sequence ID" value="KAJ7565262.1"/>
    <property type="molecule type" value="Genomic_DNA"/>
</dbReference>
<keyword evidence="2" id="KW-1185">Reference proteome</keyword>
<evidence type="ECO:0000313" key="1">
    <source>
        <dbReference type="EMBL" id="KAJ7565262.1"/>
    </source>
</evidence>
<evidence type="ECO:0000313" key="2">
    <source>
        <dbReference type="Proteomes" id="UP001162992"/>
    </source>
</evidence>
<sequence>MAAASSVPLLSFSSFSFDVPTLPSQTHAIFPLFSSTDQSEHILSENDAAMQLIDKLDELWFWGNVLTWQASGQSQGQAVHAMVDAHVVSHDGIDRESVPSSPLTICKVHDEELLTPGFEKLKPKEEAFDPRMEDKGDREECEEEVAGNLDLELKTEKSNDHPTIKHQEDQKLLIETGENENEQQSGLTSQKERHKAVTSGKPPLQTINSGRQILTEMRSGISLTRRRRRVRIKRIKSQIDLEYDEVKGFKDLGFNFREDELTPGIVSLVPGLKPHNRESTESTNLQSETSPIQRLYPSEDWWTSKRKREPPLQNWRIPDPRGEGIDMKEQLKFWAHIVASNVVHPYDPERKSSLADESMTAGSYSV</sequence>
<gene>
    <name evidence="1" type="ORF">O6H91_02G054200</name>
</gene>
<reference evidence="2" key="1">
    <citation type="journal article" date="2024" name="Proc. Natl. Acad. Sci. U.S.A.">
        <title>Extraordinary preservation of gene collinearity over three hundred million years revealed in homosporous lycophytes.</title>
        <authorList>
            <person name="Li C."/>
            <person name="Wickell D."/>
            <person name="Kuo L.Y."/>
            <person name="Chen X."/>
            <person name="Nie B."/>
            <person name="Liao X."/>
            <person name="Peng D."/>
            <person name="Ji J."/>
            <person name="Jenkins J."/>
            <person name="Williams M."/>
            <person name="Shu S."/>
            <person name="Plott C."/>
            <person name="Barry K."/>
            <person name="Rajasekar S."/>
            <person name="Grimwood J."/>
            <person name="Han X."/>
            <person name="Sun S."/>
            <person name="Hou Z."/>
            <person name="He W."/>
            <person name="Dai G."/>
            <person name="Sun C."/>
            <person name="Schmutz J."/>
            <person name="Leebens-Mack J.H."/>
            <person name="Li F.W."/>
            <person name="Wang L."/>
        </authorList>
    </citation>
    <scope>NUCLEOTIDE SEQUENCE [LARGE SCALE GENOMIC DNA]</scope>
    <source>
        <strain evidence="2">cv. PW_Plant_1</strain>
    </source>
</reference>
<protein>
    <submittedName>
        <fullName evidence="1">Uncharacterized protein</fullName>
    </submittedName>
</protein>
<accession>A0ACC2EFY9</accession>
<name>A0ACC2EFY9_DIPCM</name>